<reference evidence="3 5" key="2">
    <citation type="submission" date="2021-03" db="EMBL/GenBank/DDBJ databases">
        <title>Genomic Encyclopedia of Type Strains, Phase IV (KMG-IV): sequencing the most valuable type-strain genomes for metagenomic binning, comparative biology and taxonomic classification.</title>
        <authorList>
            <person name="Goeker M."/>
        </authorList>
    </citation>
    <scope>NUCLEOTIDE SEQUENCE [LARGE SCALE GENOMIC DNA]</scope>
    <source>
        <strain evidence="3 5">DSM 40499</strain>
    </source>
</reference>
<sequence length="101" mass="10934">MHARFQPLPSQKRSQEAHDTAQALRDRPGEWAHIETLANLNRATNLGYRIRTGMHAAFRPAGAFDATARSVGDGTAELYACYIGATETPTDGDAQAEASHP</sequence>
<name>A0A1B1B416_9ACTN</name>
<dbReference type="Proteomes" id="UP000092659">
    <property type="component" value="Chromosome"/>
</dbReference>
<protein>
    <submittedName>
        <fullName evidence="2">Uncharacterized protein</fullName>
    </submittedName>
</protein>
<keyword evidence="5" id="KW-1185">Reference proteome</keyword>
<dbReference type="EMBL" id="JAGGLP010000029">
    <property type="protein sequence ID" value="MBP2055366.1"/>
    <property type="molecule type" value="Genomic_DNA"/>
</dbReference>
<evidence type="ECO:0000313" key="2">
    <source>
        <dbReference type="EMBL" id="ANP53566.1"/>
    </source>
</evidence>
<organism evidence="2 4">
    <name type="scientific">Streptomyces griseochromogenes</name>
    <dbReference type="NCBI Taxonomy" id="68214"/>
    <lineage>
        <taxon>Bacteria</taxon>
        <taxon>Bacillati</taxon>
        <taxon>Actinomycetota</taxon>
        <taxon>Actinomycetes</taxon>
        <taxon>Kitasatosporales</taxon>
        <taxon>Streptomycetaceae</taxon>
        <taxon>Streptomyces</taxon>
    </lineage>
</organism>
<feature type="region of interest" description="Disordered" evidence="1">
    <location>
        <begin position="1"/>
        <end position="26"/>
    </location>
</feature>
<proteinExistence type="predicted"/>
<dbReference type="Proteomes" id="UP001519309">
    <property type="component" value="Unassembled WGS sequence"/>
</dbReference>
<gene>
    <name evidence="2" type="ORF">AVL59_32070</name>
    <name evidence="3" type="ORF">J2Z21_008380</name>
</gene>
<dbReference type="KEGG" id="sgs:AVL59_32070"/>
<evidence type="ECO:0000313" key="3">
    <source>
        <dbReference type="EMBL" id="MBP2055366.1"/>
    </source>
</evidence>
<dbReference type="AlphaFoldDB" id="A0A1B1B416"/>
<accession>A0A1B1B416</accession>
<evidence type="ECO:0000313" key="5">
    <source>
        <dbReference type="Proteomes" id="UP001519309"/>
    </source>
</evidence>
<reference evidence="2 4" key="1">
    <citation type="submission" date="2016-06" db="EMBL/GenBank/DDBJ databases">
        <title>Complete genome sequence of Streptomyces griseochromogenes ATCC 14511, the Blasticidin S producer.</title>
        <authorList>
            <person name="Wu L."/>
        </authorList>
    </citation>
    <scope>NUCLEOTIDE SEQUENCE [LARGE SCALE GENOMIC DNA]</scope>
    <source>
        <strain evidence="2 4">ATCC 14511</strain>
    </source>
</reference>
<dbReference type="OrthoDB" id="4324777at2"/>
<dbReference type="RefSeq" id="WP_067311566.1">
    <property type="nucleotide sequence ID" value="NZ_CP016279.1"/>
</dbReference>
<dbReference type="EMBL" id="CP016279">
    <property type="protein sequence ID" value="ANP53566.1"/>
    <property type="molecule type" value="Genomic_DNA"/>
</dbReference>
<evidence type="ECO:0000256" key="1">
    <source>
        <dbReference type="SAM" id="MobiDB-lite"/>
    </source>
</evidence>
<evidence type="ECO:0000313" key="4">
    <source>
        <dbReference type="Proteomes" id="UP000092659"/>
    </source>
</evidence>
<feature type="compositionally biased region" description="Basic and acidic residues" evidence="1">
    <location>
        <begin position="13"/>
        <end position="26"/>
    </location>
</feature>
<dbReference type="STRING" id="68214.AVL59_32070"/>